<dbReference type="EMBL" id="JAIWYP010000006">
    <property type="protein sequence ID" value="KAH3807148.1"/>
    <property type="molecule type" value="Genomic_DNA"/>
</dbReference>
<gene>
    <name evidence="1" type="ORF">DPMN_135481</name>
</gene>
<organism evidence="1 2">
    <name type="scientific">Dreissena polymorpha</name>
    <name type="common">Zebra mussel</name>
    <name type="synonym">Mytilus polymorpha</name>
    <dbReference type="NCBI Taxonomy" id="45954"/>
    <lineage>
        <taxon>Eukaryota</taxon>
        <taxon>Metazoa</taxon>
        <taxon>Spiralia</taxon>
        <taxon>Lophotrochozoa</taxon>
        <taxon>Mollusca</taxon>
        <taxon>Bivalvia</taxon>
        <taxon>Autobranchia</taxon>
        <taxon>Heteroconchia</taxon>
        <taxon>Euheterodonta</taxon>
        <taxon>Imparidentia</taxon>
        <taxon>Neoheterodontei</taxon>
        <taxon>Myida</taxon>
        <taxon>Dreissenoidea</taxon>
        <taxon>Dreissenidae</taxon>
        <taxon>Dreissena</taxon>
    </lineage>
</organism>
<keyword evidence="2" id="KW-1185">Reference proteome</keyword>
<dbReference type="AlphaFoldDB" id="A0A9D4G1Y3"/>
<name>A0A9D4G1Y3_DREPO</name>
<accession>A0A9D4G1Y3</accession>
<comment type="caution">
    <text evidence="1">The sequence shown here is derived from an EMBL/GenBank/DDBJ whole genome shotgun (WGS) entry which is preliminary data.</text>
</comment>
<dbReference type="Proteomes" id="UP000828390">
    <property type="component" value="Unassembled WGS sequence"/>
</dbReference>
<reference evidence="1" key="2">
    <citation type="submission" date="2020-11" db="EMBL/GenBank/DDBJ databases">
        <authorList>
            <person name="McCartney M.A."/>
            <person name="Auch B."/>
            <person name="Kono T."/>
            <person name="Mallez S."/>
            <person name="Becker A."/>
            <person name="Gohl D.M."/>
            <person name="Silverstein K.A.T."/>
            <person name="Koren S."/>
            <person name="Bechman K.B."/>
            <person name="Herman A."/>
            <person name="Abrahante J.E."/>
            <person name="Garbe J."/>
        </authorList>
    </citation>
    <scope>NUCLEOTIDE SEQUENCE</scope>
    <source>
        <strain evidence="1">Duluth1</strain>
        <tissue evidence="1">Whole animal</tissue>
    </source>
</reference>
<evidence type="ECO:0000313" key="1">
    <source>
        <dbReference type="EMBL" id="KAH3807148.1"/>
    </source>
</evidence>
<reference evidence="1" key="1">
    <citation type="journal article" date="2019" name="bioRxiv">
        <title>The Genome of the Zebra Mussel, Dreissena polymorpha: A Resource for Invasive Species Research.</title>
        <authorList>
            <person name="McCartney M.A."/>
            <person name="Auch B."/>
            <person name="Kono T."/>
            <person name="Mallez S."/>
            <person name="Zhang Y."/>
            <person name="Obille A."/>
            <person name="Becker A."/>
            <person name="Abrahante J.E."/>
            <person name="Garbe J."/>
            <person name="Badalamenti J.P."/>
            <person name="Herman A."/>
            <person name="Mangelson H."/>
            <person name="Liachko I."/>
            <person name="Sullivan S."/>
            <person name="Sone E.D."/>
            <person name="Koren S."/>
            <person name="Silverstein K.A.T."/>
            <person name="Beckman K.B."/>
            <person name="Gohl D.M."/>
        </authorList>
    </citation>
    <scope>NUCLEOTIDE SEQUENCE</scope>
    <source>
        <strain evidence="1">Duluth1</strain>
        <tissue evidence="1">Whole animal</tissue>
    </source>
</reference>
<evidence type="ECO:0000313" key="2">
    <source>
        <dbReference type="Proteomes" id="UP000828390"/>
    </source>
</evidence>
<sequence length="91" mass="10879">MMIQVLRGLMATLDHQRNSLELTSFKKTYQESIEPKLKEVKIYLSDSGFGLVDQSYVEKHYAQHQMDMQRLRTLVAQIEKEFQLRINSRMW</sequence>
<protein>
    <submittedName>
        <fullName evidence="1">Uncharacterized protein</fullName>
    </submittedName>
</protein>
<proteinExistence type="predicted"/>